<dbReference type="PANTHER" id="PTHR21310">
    <property type="entry name" value="AMINOGLYCOSIDE PHOSPHOTRANSFERASE-RELATED-RELATED"/>
    <property type="match status" value="1"/>
</dbReference>
<gene>
    <name evidence="2" type="ORF">KDH_15800</name>
</gene>
<accession>A0ABQ6FKE6</accession>
<keyword evidence="3" id="KW-1185">Reference proteome</keyword>
<dbReference type="Gene3D" id="3.90.1200.10">
    <property type="match status" value="1"/>
</dbReference>
<feature type="domain" description="Aminoglycoside phosphotransferase" evidence="1">
    <location>
        <begin position="5"/>
        <end position="230"/>
    </location>
</feature>
<sequence>MSTCVYRITTESETLYLRVLPEEDASLVPEAALHGELRARGIKAPAVIHVEPYNETLQRSIMATSEIKGQPLSQSTELGREKLEEIVREAGRDLAMINSVPVAGFGWIQRDPQVGHDLRAQWSGQRAFALEYWDADLAFLAQYGMLSQTETAMLAQLLRRYDAYLNAEQGYIAHGDFDSTHIYQLGGHYSGIIDFGEIRGAHQWYDLAHFHLREGERLPLDLQTPLLQGYDSVKALPADYQQRICFDSILINIRILSRSLQKRPPSWYTQHQLEILRRDLHFMLS</sequence>
<dbReference type="InterPro" id="IPR011009">
    <property type="entry name" value="Kinase-like_dom_sf"/>
</dbReference>
<evidence type="ECO:0000313" key="2">
    <source>
        <dbReference type="EMBL" id="GLV54733.1"/>
    </source>
</evidence>
<protein>
    <recommendedName>
        <fullName evidence="1">Aminoglycoside phosphotransferase domain-containing protein</fullName>
    </recommendedName>
</protein>
<dbReference type="EMBL" id="BSRI01000001">
    <property type="protein sequence ID" value="GLV54733.1"/>
    <property type="molecule type" value="Genomic_DNA"/>
</dbReference>
<comment type="caution">
    <text evidence="2">The sequence shown here is derived from an EMBL/GenBank/DDBJ whole genome shotgun (WGS) entry which is preliminary data.</text>
</comment>
<dbReference type="InterPro" id="IPR002575">
    <property type="entry name" value="Aminoglycoside_PTrfase"/>
</dbReference>
<organism evidence="2 3">
    <name type="scientific">Dictyobacter halimunensis</name>
    <dbReference type="NCBI Taxonomy" id="3026934"/>
    <lineage>
        <taxon>Bacteria</taxon>
        <taxon>Bacillati</taxon>
        <taxon>Chloroflexota</taxon>
        <taxon>Ktedonobacteria</taxon>
        <taxon>Ktedonobacterales</taxon>
        <taxon>Dictyobacteraceae</taxon>
        <taxon>Dictyobacter</taxon>
    </lineage>
</organism>
<dbReference type="SUPFAM" id="SSF56112">
    <property type="entry name" value="Protein kinase-like (PK-like)"/>
    <property type="match status" value="1"/>
</dbReference>
<dbReference type="InterPro" id="IPR051678">
    <property type="entry name" value="AGP_Transferase"/>
</dbReference>
<dbReference type="Pfam" id="PF01636">
    <property type="entry name" value="APH"/>
    <property type="match status" value="1"/>
</dbReference>
<evidence type="ECO:0000259" key="1">
    <source>
        <dbReference type="Pfam" id="PF01636"/>
    </source>
</evidence>
<dbReference type="Gene3D" id="3.30.200.150">
    <property type="match status" value="1"/>
</dbReference>
<dbReference type="Proteomes" id="UP001344906">
    <property type="component" value="Unassembled WGS sequence"/>
</dbReference>
<name>A0ABQ6FKE6_9CHLR</name>
<evidence type="ECO:0000313" key="3">
    <source>
        <dbReference type="Proteomes" id="UP001344906"/>
    </source>
</evidence>
<proteinExistence type="predicted"/>
<dbReference type="PANTHER" id="PTHR21310:SF15">
    <property type="entry name" value="AMINOGLYCOSIDE PHOSPHOTRANSFERASE DOMAIN-CONTAINING PROTEIN"/>
    <property type="match status" value="1"/>
</dbReference>
<reference evidence="2 3" key="1">
    <citation type="submission" date="2023-02" db="EMBL/GenBank/DDBJ databases">
        <title>Dictyobacter halimunensis sp. nov., a new member of the class Ktedonobacteria from forest soil in a geothermal area.</title>
        <authorList>
            <person name="Rachmania M.K."/>
            <person name="Ningsih F."/>
            <person name="Sakai Y."/>
            <person name="Yabe S."/>
            <person name="Yokota A."/>
            <person name="Sjamsuridzal W."/>
        </authorList>
    </citation>
    <scope>NUCLEOTIDE SEQUENCE [LARGE SCALE GENOMIC DNA]</scope>
    <source>
        <strain evidence="2 3">S3.2.2.5</strain>
    </source>
</reference>